<evidence type="ECO:0000313" key="2">
    <source>
        <dbReference type="Proteomes" id="UP000298324"/>
    </source>
</evidence>
<comment type="caution">
    <text evidence="1">The sequence shown here is derived from an EMBL/GenBank/DDBJ whole genome shotgun (WGS) entry which is preliminary data.</text>
</comment>
<keyword evidence="2" id="KW-1185">Reference proteome</keyword>
<gene>
    <name evidence="1" type="ORF">Psch_02601</name>
</gene>
<evidence type="ECO:0000313" key="1">
    <source>
        <dbReference type="EMBL" id="TEB05560.1"/>
    </source>
</evidence>
<reference evidence="1 2" key="1">
    <citation type="journal article" date="2018" name="Environ. Microbiol.">
        <title>Novel energy conservation strategies and behaviour of Pelotomaculum schinkii driving syntrophic propionate catabolism.</title>
        <authorList>
            <person name="Hidalgo-Ahumada C.A.P."/>
            <person name="Nobu M.K."/>
            <person name="Narihiro T."/>
            <person name="Tamaki H."/>
            <person name="Liu W.T."/>
            <person name="Kamagata Y."/>
            <person name="Stams A.J.M."/>
            <person name="Imachi H."/>
            <person name="Sousa D.Z."/>
        </authorList>
    </citation>
    <scope>NUCLEOTIDE SEQUENCE [LARGE SCALE GENOMIC DNA]</scope>
    <source>
        <strain evidence="1 2">HH</strain>
    </source>
</reference>
<dbReference type="Pfam" id="PF19677">
    <property type="entry name" value="DUF6179"/>
    <property type="match status" value="1"/>
</dbReference>
<dbReference type="RefSeq" id="WP_190240564.1">
    <property type="nucleotide sequence ID" value="NZ_QFGA01000002.1"/>
</dbReference>
<dbReference type="EMBL" id="QFGA01000002">
    <property type="protein sequence ID" value="TEB05560.1"/>
    <property type="molecule type" value="Genomic_DNA"/>
</dbReference>
<dbReference type="InterPro" id="IPR045751">
    <property type="entry name" value="DUF6179"/>
</dbReference>
<protein>
    <submittedName>
        <fullName evidence="1">Uncharacterized protein</fullName>
    </submittedName>
</protein>
<sequence length="470" mass="53973">MENRSLIQIKNNQIKTENIDYHQLTLSLLNEGLRTKMLTGAQVEQIQAQIIAMLGEAISQYTKYESSSVRTETAQGILQSLLYSIDYYLMKLSSLEQSIEAIQQINIVEIYKQGLELVKCDLELAQNLLQEVQNTRLPVSIIAYNDTINQGLGEFFQSYDVKFDAQNTAASIDYPLLFDDFGWTGINYIKRYLEHLKLENELCSHFNPEDINLLLEGYGRQYGLDCTQPLINISELILKNALCLVLSGRRADILTINQDDCDLLESRMQMLTEEQFPEMLQGAMNTVFTQLDITNPAVQQYFQPFTDVFCPQLIKAVKENSLSVLIVLTIETFTSSTLYYEPGEKLSDEQLRAVIDKLMECQDGEGKADIIEREIHNIEDLTDVFGADCIFGHEYTAIFKRMGDYELAILSSFLLNDSPLSNDKVLSTDHLHRTENELYWQEKLIRYLEAGDINRYKNIVQLAVELRQQY</sequence>
<organism evidence="1 2">
    <name type="scientific">Pelotomaculum schinkii</name>
    <dbReference type="NCBI Taxonomy" id="78350"/>
    <lineage>
        <taxon>Bacteria</taxon>
        <taxon>Bacillati</taxon>
        <taxon>Bacillota</taxon>
        <taxon>Clostridia</taxon>
        <taxon>Eubacteriales</taxon>
        <taxon>Desulfotomaculaceae</taxon>
        <taxon>Pelotomaculum</taxon>
    </lineage>
</organism>
<dbReference type="AlphaFoldDB" id="A0A4Y7RA81"/>
<accession>A0A4Y7RA81</accession>
<proteinExistence type="predicted"/>
<name>A0A4Y7RA81_9FIRM</name>
<dbReference type="Proteomes" id="UP000298324">
    <property type="component" value="Unassembled WGS sequence"/>
</dbReference>